<keyword evidence="2" id="KW-1185">Reference proteome</keyword>
<protein>
    <submittedName>
        <fullName evidence="1">Uncharacterized protein</fullName>
    </submittedName>
</protein>
<reference evidence="1 2" key="1">
    <citation type="submission" date="2022-01" db="EMBL/GenBank/DDBJ databases">
        <authorList>
            <person name="Xiong W."/>
            <person name="Schranz E."/>
        </authorList>
    </citation>
    <scope>NUCLEOTIDE SEQUENCE [LARGE SCALE GENOMIC DNA]</scope>
</reference>
<gene>
    <name evidence="1" type="ORF">LVIROSA_LOCUS21116</name>
</gene>
<organism evidence="1 2">
    <name type="scientific">Lactuca virosa</name>
    <dbReference type="NCBI Taxonomy" id="75947"/>
    <lineage>
        <taxon>Eukaryota</taxon>
        <taxon>Viridiplantae</taxon>
        <taxon>Streptophyta</taxon>
        <taxon>Embryophyta</taxon>
        <taxon>Tracheophyta</taxon>
        <taxon>Spermatophyta</taxon>
        <taxon>Magnoliopsida</taxon>
        <taxon>eudicotyledons</taxon>
        <taxon>Gunneridae</taxon>
        <taxon>Pentapetalae</taxon>
        <taxon>asterids</taxon>
        <taxon>campanulids</taxon>
        <taxon>Asterales</taxon>
        <taxon>Asteraceae</taxon>
        <taxon>Cichorioideae</taxon>
        <taxon>Cichorieae</taxon>
        <taxon>Lactucinae</taxon>
        <taxon>Lactuca</taxon>
    </lineage>
</organism>
<proteinExistence type="predicted"/>
<name>A0AAU9N8Y3_9ASTR</name>
<dbReference type="EMBL" id="CAKMRJ010003732">
    <property type="protein sequence ID" value="CAH1434609.1"/>
    <property type="molecule type" value="Genomic_DNA"/>
</dbReference>
<accession>A0AAU9N8Y3</accession>
<dbReference type="AlphaFoldDB" id="A0AAU9N8Y3"/>
<sequence length="84" mass="9628">MCDFQQAKRYFLQIGLLSSINVSGVKKFNGGGIEGTEHALRTIFLFLDLTSKVYLNLSKFHCPQHLLRERRDLIEEATFDSSHP</sequence>
<dbReference type="Proteomes" id="UP001157418">
    <property type="component" value="Unassembled WGS sequence"/>
</dbReference>
<evidence type="ECO:0000313" key="2">
    <source>
        <dbReference type="Proteomes" id="UP001157418"/>
    </source>
</evidence>
<comment type="caution">
    <text evidence="1">The sequence shown here is derived from an EMBL/GenBank/DDBJ whole genome shotgun (WGS) entry which is preliminary data.</text>
</comment>
<evidence type="ECO:0000313" key="1">
    <source>
        <dbReference type="EMBL" id="CAH1434609.1"/>
    </source>
</evidence>